<gene>
    <name evidence="1" type="ORF">XA68_11701</name>
</gene>
<evidence type="ECO:0000313" key="2">
    <source>
        <dbReference type="Proteomes" id="UP000037136"/>
    </source>
</evidence>
<name>A0A2A9PG96_OPHUN</name>
<dbReference type="AlphaFoldDB" id="A0A2A9PG96"/>
<dbReference type="Proteomes" id="UP000037136">
    <property type="component" value="Unassembled WGS sequence"/>
</dbReference>
<proteinExistence type="predicted"/>
<reference evidence="1 2" key="1">
    <citation type="journal article" date="2015" name="BMC Genomics">
        <title>Gene expression during zombie ant biting behavior reflects the complexity underlying fungal parasitic behavioral manipulation.</title>
        <authorList>
            <person name="de Bekker C."/>
            <person name="Ohm R.A."/>
            <person name="Loreto R.G."/>
            <person name="Sebastian A."/>
            <person name="Albert I."/>
            <person name="Merrow M."/>
            <person name="Brachmann A."/>
            <person name="Hughes D.P."/>
        </authorList>
    </citation>
    <scope>NUCLEOTIDE SEQUENCE [LARGE SCALE GENOMIC DNA]</scope>
    <source>
        <strain evidence="1 2">SC16a</strain>
    </source>
</reference>
<accession>A0A2A9PG96</accession>
<dbReference type="EMBL" id="LAZP02000163">
    <property type="protein sequence ID" value="PFH59932.1"/>
    <property type="molecule type" value="Genomic_DNA"/>
</dbReference>
<keyword evidence="2" id="KW-1185">Reference proteome</keyword>
<organism evidence="1 2">
    <name type="scientific">Ophiocordyceps unilateralis</name>
    <name type="common">Zombie-ant fungus</name>
    <name type="synonym">Torrubia unilateralis</name>
    <dbReference type="NCBI Taxonomy" id="268505"/>
    <lineage>
        <taxon>Eukaryota</taxon>
        <taxon>Fungi</taxon>
        <taxon>Dikarya</taxon>
        <taxon>Ascomycota</taxon>
        <taxon>Pezizomycotina</taxon>
        <taxon>Sordariomycetes</taxon>
        <taxon>Hypocreomycetidae</taxon>
        <taxon>Hypocreales</taxon>
        <taxon>Ophiocordycipitaceae</taxon>
        <taxon>Ophiocordyceps</taxon>
    </lineage>
</organism>
<comment type="caution">
    <text evidence="1">The sequence shown here is derived from an EMBL/GenBank/DDBJ whole genome shotgun (WGS) entry which is preliminary data.</text>
</comment>
<sequence>MDYKLRIMGTRAEVSQREILSSNGMTSYELLPRLKANKVTFCLLRLGPLRSQPWSKIFERTRKVARDSAHPREGL</sequence>
<protein>
    <submittedName>
        <fullName evidence="1">Uncharacterized protein</fullName>
    </submittedName>
</protein>
<reference evidence="1 2" key="2">
    <citation type="journal article" date="2017" name="Sci. Rep.">
        <title>Ant-infecting Ophiocordyceps genomes reveal a high diversity of potential behavioral manipulation genes and a possible major role for enterotoxins.</title>
        <authorList>
            <person name="de Bekker C."/>
            <person name="Ohm R.A."/>
            <person name="Evans H.C."/>
            <person name="Brachmann A."/>
            <person name="Hughes D.P."/>
        </authorList>
    </citation>
    <scope>NUCLEOTIDE SEQUENCE [LARGE SCALE GENOMIC DNA]</scope>
    <source>
        <strain evidence="1 2">SC16a</strain>
    </source>
</reference>
<evidence type="ECO:0000313" key="1">
    <source>
        <dbReference type="EMBL" id="PFH59932.1"/>
    </source>
</evidence>